<name>A0A9P4JTP8_9PLEO</name>
<organism evidence="1 2">
    <name type="scientific">Delitschia confertaspora ATCC 74209</name>
    <dbReference type="NCBI Taxonomy" id="1513339"/>
    <lineage>
        <taxon>Eukaryota</taxon>
        <taxon>Fungi</taxon>
        <taxon>Dikarya</taxon>
        <taxon>Ascomycota</taxon>
        <taxon>Pezizomycotina</taxon>
        <taxon>Dothideomycetes</taxon>
        <taxon>Pleosporomycetidae</taxon>
        <taxon>Pleosporales</taxon>
        <taxon>Delitschiaceae</taxon>
        <taxon>Delitschia</taxon>
    </lineage>
</organism>
<evidence type="ECO:0008006" key="3">
    <source>
        <dbReference type="Google" id="ProtNLM"/>
    </source>
</evidence>
<dbReference type="OrthoDB" id="5398371at2759"/>
<sequence>MSPEKEYTIIAPTGDLILDVRQTEGADQFFYRVDSETLRQNSRYFEKLLSDQFSEGSRVRAVHQGLRNSGTTIAEASPDILPQVSIIDVGKISKVSTIQLLTADFLRALHGHDLSVTKLPIANLANLAVVADRFDALPSLTTYVRRKKYIQALDARTRANPNAASVEERARQKLMIGLFLDYAPWVTKYSLQLILRDSAQWGVFYKEPENIKALWWDIPNGIEADELVHRREYILDTINSLQSHFLKLYTSGDRQCRLGYDSSPQCDSFQLGEMTRFFVKINTLRLQGTIYDVDEDSRQYCGDIDRLIESLRQCPSYQIDRNHAHCGLRVRLIPLLDFIQNWIGTDSGGGSDIGLCLDCWKNHRGAYAWTTAKRPVLWTRSTATTGRRSNGFSRDSEPQRGCSSRCLDRHIAVRDIFMAADREWTDRGT</sequence>
<keyword evidence="2" id="KW-1185">Reference proteome</keyword>
<protein>
    <recommendedName>
        <fullName evidence="3">BTB domain-containing protein</fullName>
    </recommendedName>
</protein>
<dbReference type="Proteomes" id="UP000799536">
    <property type="component" value="Unassembled WGS sequence"/>
</dbReference>
<evidence type="ECO:0000313" key="2">
    <source>
        <dbReference type="Proteomes" id="UP000799536"/>
    </source>
</evidence>
<dbReference type="EMBL" id="ML993914">
    <property type="protein sequence ID" value="KAF2203097.1"/>
    <property type="molecule type" value="Genomic_DNA"/>
</dbReference>
<gene>
    <name evidence="1" type="ORF">GQ43DRAFT_367677</name>
</gene>
<reference evidence="1" key="1">
    <citation type="journal article" date="2020" name="Stud. Mycol.">
        <title>101 Dothideomycetes genomes: a test case for predicting lifestyles and emergence of pathogens.</title>
        <authorList>
            <person name="Haridas S."/>
            <person name="Albert R."/>
            <person name="Binder M."/>
            <person name="Bloem J."/>
            <person name="Labutti K."/>
            <person name="Salamov A."/>
            <person name="Andreopoulos B."/>
            <person name="Baker S."/>
            <person name="Barry K."/>
            <person name="Bills G."/>
            <person name="Bluhm B."/>
            <person name="Cannon C."/>
            <person name="Castanera R."/>
            <person name="Culley D."/>
            <person name="Daum C."/>
            <person name="Ezra D."/>
            <person name="Gonzalez J."/>
            <person name="Henrissat B."/>
            <person name="Kuo A."/>
            <person name="Liang C."/>
            <person name="Lipzen A."/>
            <person name="Lutzoni F."/>
            <person name="Magnuson J."/>
            <person name="Mondo S."/>
            <person name="Nolan M."/>
            <person name="Ohm R."/>
            <person name="Pangilinan J."/>
            <person name="Park H.-J."/>
            <person name="Ramirez L."/>
            <person name="Alfaro M."/>
            <person name="Sun H."/>
            <person name="Tritt A."/>
            <person name="Yoshinaga Y."/>
            <person name="Zwiers L.-H."/>
            <person name="Turgeon B."/>
            <person name="Goodwin S."/>
            <person name="Spatafora J."/>
            <person name="Crous P."/>
            <person name="Grigoriev I."/>
        </authorList>
    </citation>
    <scope>NUCLEOTIDE SEQUENCE</scope>
    <source>
        <strain evidence="1">ATCC 74209</strain>
    </source>
</reference>
<dbReference type="AlphaFoldDB" id="A0A9P4JTP8"/>
<comment type="caution">
    <text evidence="1">The sequence shown here is derived from an EMBL/GenBank/DDBJ whole genome shotgun (WGS) entry which is preliminary data.</text>
</comment>
<evidence type="ECO:0000313" key="1">
    <source>
        <dbReference type="EMBL" id="KAF2203097.1"/>
    </source>
</evidence>
<accession>A0A9P4JTP8</accession>
<proteinExistence type="predicted"/>